<evidence type="ECO:0000313" key="4">
    <source>
        <dbReference type="EMBL" id="KAK1304498.1"/>
    </source>
</evidence>
<name>A0AAV9DTE3_ACOCL</name>
<keyword evidence="1" id="KW-0479">Metal-binding</keyword>
<proteinExistence type="predicted"/>
<keyword evidence="5" id="KW-1185">Reference proteome</keyword>
<organism evidence="4 5">
    <name type="scientific">Acorus calamus</name>
    <name type="common">Sweet flag</name>
    <dbReference type="NCBI Taxonomy" id="4465"/>
    <lineage>
        <taxon>Eukaryota</taxon>
        <taxon>Viridiplantae</taxon>
        <taxon>Streptophyta</taxon>
        <taxon>Embryophyta</taxon>
        <taxon>Tracheophyta</taxon>
        <taxon>Spermatophyta</taxon>
        <taxon>Magnoliopsida</taxon>
        <taxon>Liliopsida</taxon>
        <taxon>Acoraceae</taxon>
        <taxon>Acorus</taxon>
    </lineage>
</organism>
<feature type="region of interest" description="Disordered" evidence="2">
    <location>
        <begin position="118"/>
        <end position="144"/>
    </location>
</feature>
<evidence type="ECO:0000313" key="5">
    <source>
        <dbReference type="Proteomes" id="UP001180020"/>
    </source>
</evidence>
<evidence type="ECO:0000256" key="1">
    <source>
        <dbReference type="PROSITE-ProRule" id="PRU00047"/>
    </source>
</evidence>
<feature type="compositionally biased region" description="Low complexity" evidence="2">
    <location>
        <begin position="124"/>
        <end position="138"/>
    </location>
</feature>
<dbReference type="GO" id="GO:0003676">
    <property type="term" value="F:nucleic acid binding"/>
    <property type="evidence" value="ECO:0007669"/>
    <property type="project" value="InterPro"/>
</dbReference>
<feature type="domain" description="CCHC-type" evidence="3">
    <location>
        <begin position="106"/>
        <end position="119"/>
    </location>
</feature>
<accession>A0AAV9DTE3</accession>
<feature type="region of interest" description="Disordered" evidence="2">
    <location>
        <begin position="492"/>
        <end position="512"/>
    </location>
</feature>
<dbReference type="GO" id="GO:0008270">
    <property type="term" value="F:zinc ion binding"/>
    <property type="evidence" value="ECO:0007669"/>
    <property type="project" value="UniProtKB-KW"/>
</dbReference>
<gene>
    <name evidence="4" type="ORF">QJS10_CPB11g01535</name>
</gene>
<protein>
    <recommendedName>
        <fullName evidence="3">CCHC-type domain-containing protein</fullName>
    </recommendedName>
</protein>
<dbReference type="Proteomes" id="UP001180020">
    <property type="component" value="Unassembled WGS sequence"/>
</dbReference>
<dbReference type="PROSITE" id="PS50158">
    <property type="entry name" value="ZF_CCHC"/>
    <property type="match status" value="1"/>
</dbReference>
<keyword evidence="1" id="KW-0863">Zinc-finger</keyword>
<evidence type="ECO:0000256" key="2">
    <source>
        <dbReference type="SAM" id="MobiDB-lite"/>
    </source>
</evidence>
<keyword evidence="1" id="KW-0862">Zinc</keyword>
<evidence type="ECO:0000259" key="3">
    <source>
        <dbReference type="PROSITE" id="PS50158"/>
    </source>
</evidence>
<dbReference type="AlphaFoldDB" id="A0AAV9DTE3"/>
<comment type="caution">
    <text evidence="4">The sequence shown here is derived from an EMBL/GenBank/DDBJ whole genome shotgun (WGS) entry which is preliminary data.</text>
</comment>
<sequence>MAECGDEAISVDIQSKRTVVAGSREYGGVSDAEGGSWTVVHRHKRGRGRETSKGALQWIGHRVGRQLLTGPRWGVFARQGVPNGWGNPFAFDVWGVGIWPLFVVTCWKCGGWGHRSPQCGGAHGSSRGSPGSSGAPARTTRPAGETPLPLVQVEWSEDVAARVRNLCSSIIATWEGEDDLSSKEIMVLLRSRWKGIDFRSSWGICKRKVIIRIPSSVAREFILNEERLSVVGGCIRFCKCDFSNGVLKEAGGEVDILLKGIPLVWRTEGTLRNIISPFAFLMSFSEVFDSEEEFPPVRASVWVNCERSIPQAVRANFGGWEALIKVALVGHREILSFAEVVRSGNRGPVFNRLGPMISGVVEVTPKRAGGQFTTEEKGKAVALDCVPSVLGLPSDGVANPKVMRTGTDVSPSGCASPALSLWSPNEILSDEEIEEFLGMEARSTEDLTDSDDSQVRETLEFRDSPSCSKALKMGIRFDLDNTEESFRARTASAFPVAPEEAGCSSGDPKPSV</sequence>
<dbReference type="InterPro" id="IPR001878">
    <property type="entry name" value="Znf_CCHC"/>
</dbReference>
<dbReference type="EMBL" id="JAUJYO010000011">
    <property type="protein sequence ID" value="KAK1304498.1"/>
    <property type="molecule type" value="Genomic_DNA"/>
</dbReference>
<reference evidence="4" key="2">
    <citation type="submission" date="2023-06" db="EMBL/GenBank/DDBJ databases">
        <authorList>
            <person name="Ma L."/>
            <person name="Liu K.-W."/>
            <person name="Li Z."/>
            <person name="Hsiao Y.-Y."/>
            <person name="Qi Y."/>
            <person name="Fu T."/>
            <person name="Tang G."/>
            <person name="Zhang D."/>
            <person name="Sun W.-H."/>
            <person name="Liu D.-K."/>
            <person name="Li Y."/>
            <person name="Chen G.-Z."/>
            <person name="Liu X.-D."/>
            <person name="Liao X.-Y."/>
            <person name="Jiang Y.-T."/>
            <person name="Yu X."/>
            <person name="Hao Y."/>
            <person name="Huang J."/>
            <person name="Zhao X.-W."/>
            <person name="Ke S."/>
            <person name="Chen Y.-Y."/>
            <person name="Wu W.-L."/>
            <person name="Hsu J.-L."/>
            <person name="Lin Y.-F."/>
            <person name="Huang M.-D."/>
            <person name="Li C.-Y."/>
            <person name="Huang L."/>
            <person name="Wang Z.-W."/>
            <person name="Zhao X."/>
            <person name="Zhong W.-Y."/>
            <person name="Peng D.-H."/>
            <person name="Ahmad S."/>
            <person name="Lan S."/>
            <person name="Zhang J.-S."/>
            <person name="Tsai W.-C."/>
            <person name="Van De Peer Y."/>
            <person name="Liu Z.-J."/>
        </authorList>
    </citation>
    <scope>NUCLEOTIDE SEQUENCE</scope>
    <source>
        <strain evidence="4">CP</strain>
        <tissue evidence="4">Leaves</tissue>
    </source>
</reference>
<reference evidence="4" key="1">
    <citation type="journal article" date="2023" name="Nat. Commun.">
        <title>Diploid and tetraploid genomes of Acorus and the evolution of monocots.</title>
        <authorList>
            <person name="Ma L."/>
            <person name="Liu K.W."/>
            <person name="Li Z."/>
            <person name="Hsiao Y.Y."/>
            <person name="Qi Y."/>
            <person name="Fu T."/>
            <person name="Tang G.D."/>
            <person name="Zhang D."/>
            <person name="Sun W.H."/>
            <person name="Liu D.K."/>
            <person name="Li Y."/>
            <person name="Chen G.Z."/>
            <person name="Liu X.D."/>
            <person name="Liao X.Y."/>
            <person name="Jiang Y.T."/>
            <person name="Yu X."/>
            <person name="Hao Y."/>
            <person name="Huang J."/>
            <person name="Zhao X.W."/>
            <person name="Ke S."/>
            <person name="Chen Y.Y."/>
            <person name="Wu W.L."/>
            <person name="Hsu J.L."/>
            <person name="Lin Y.F."/>
            <person name="Huang M.D."/>
            <person name="Li C.Y."/>
            <person name="Huang L."/>
            <person name="Wang Z.W."/>
            <person name="Zhao X."/>
            <person name="Zhong W.Y."/>
            <person name="Peng D.H."/>
            <person name="Ahmad S."/>
            <person name="Lan S."/>
            <person name="Zhang J.S."/>
            <person name="Tsai W.C."/>
            <person name="Van de Peer Y."/>
            <person name="Liu Z.J."/>
        </authorList>
    </citation>
    <scope>NUCLEOTIDE SEQUENCE</scope>
    <source>
        <strain evidence="4">CP</strain>
    </source>
</reference>